<name>A0ABQ7SVX5_PHRPL</name>
<feature type="compositionally biased region" description="Polar residues" evidence="1">
    <location>
        <begin position="82"/>
        <end position="104"/>
    </location>
</feature>
<feature type="region of interest" description="Disordered" evidence="1">
    <location>
        <begin position="44"/>
        <end position="104"/>
    </location>
</feature>
<evidence type="ECO:0000313" key="2">
    <source>
        <dbReference type="EMBL" id="KAH0621233.1"/>
    </source>
</evidence>
<dbReference type="EMBL" id="JAIPUX010003289">
    <property type="protein sequence ID" value="KAH0621233.1"/>
    <property type="molecule type" value="Genomic_DNA"/>
</dbReference>
<accession>A0ABQ7SVX5</accession>
<comment type="caution">
    <text evidence="2">The sequence shown here is derived from an EMBL/GenBank/DDBJ whole genome shotgun (WGS) entry which is preliminary data.</text>
</comment>
<sequence length="104" mass="11392">MDKIPLVISVKEILSQACQLGDGQLFTSNLKELYVAVTQEQTRATCKRHREASGDSETVEHPRSQDLAQKAVDLPAEEEKTGSQPVTAQSVQDTVVREAQSTPI</sequence>
<gene>
    <name evidence="2" type="ORF">JD844_022313</name>
</gene>
<proteinExistence type="predicted"/>
<protein>
    <submittedName>
        <fullName evidence="2">Uncharacterized protein</fullName>
    </submittedName>
</protein>
<dbReference type="Proteomes" id="UP000826234">
    <property type="component" value="Unassembled WGS sequence"/>
</dbReference>
<organism evidence="2 3">
    <name type="scientific">Phrynosoma platyrhinos</name>
    <name type="common">Desert horned lizard</name>
    <dbReference type="NCBI Taxonomy" id="52577"/>
    <lineage>
        <taxon>Eukaryota</taxon>
        <taxon>Metazoa</taxon>
        <taxon>Chordata</taxon>
        <taxon>Craniata</taxon>
        <taxon>Vertebrata</taxon>
        <taxon>Euteleostomi</taxon>
        <taxon>Lepidosauria</taxon>
        <taxon>Squamata</taxon>
        <taxon>Bifurcata</taxon>
        <taxon>Unidentata</taxon>
        <taxon>Episquamata</taxon>
        <taxon>Toxicofera</taxon>
        <taxon>Iguania</taxon>
        <taxon>Phrynosomatidae</taxon>
        <taxon>Phrynosomatinae</taxon>
        <taxon>Phrynosoma</taxon>
    </lineage>
</organism>
<reference evidence="2 3" key="1">
    <citation type="journal article" date="2022" name="Gigascience">
        <title>A chromosome-level genome assembly and annotation of the desert horned lizard, Phrynosoma platyrhinos, provides insight into chromosomal rearrangements among reptiles.</title>
        <authorList>
            <person name="Koochekian N."/>
            <person name="Ascanio A."/>
            <person name="Farleigh K."/>
            <person name="Card D.C."/>
            <person name="Schield D.R."/>
            <person name="Castoe T.A."/>
            <person name="Jezkova T."/>
        </authorList>
    </citation>
    <scope>NUCLEOTIDE SEQUENCE [LARGE SCALE GENOMIC DNA]</scope>
    <source>
        <strain evidence="2">NK-2021</strain>
    </source>
</reference>
<evidence type="ECO:0000313" key="3">
    <source>
        <dbReference type="Proteomes" id="UP000826234"/>
    </source>
</evidence>
<keyword evidence="3" id="KW-1185">Reference proteome</keyword>
<evidence type="ECO:0000256" key="1">
    <source>
        <dbReference type="SAM" id="MobiDB-lite"/>
    </source>
</evidence>